<keyword evidence="3" id="KW-1185">Reference proteome</keyword>
<protein>
    <recommendedName>
        <fullName evidence="1">FBD domain-containing protein</fullName>
    </recommendedName>
</protein>
<accession>A0A077RWG0</accession>
<dbReference type="Proteomes" id="UP000019116">
    <property type="component" value="Chromosome 3B"/>
</dbReference>
<name>A0A077RWG0_WHEAT</name>
<dbReference type="Pfam" id="PF08387">
    <property type="entry name" value="FBD"/>
    <property type="match status" value="1"/>
</dbReference>
<dbReference type="EnsemblPlants" id="TraesCS3B02G495500.1">
    <property type="protein sequence ID" value="TraesCS3B02G495500.1"/>
    <property type="gene ID" value="TraesCS3B02G495500"/>
</dbReference>
<dbReference type="Gramene" id="TraesRN3B0101228200.1">
    <property type="protein sequence ID" value="TraesRN3B0101228200.1"/>
    <property type="gene ID" value="TraesRN3B0101228200"/>
</dbReference>
<proteinExistence type="predicted"/>
<reference evidence="2" key="1">
    <citation type="submission" date="2018-08" db="EMBL/GenBank/DDBJ databases">
        <authorList>
            <person name="Rossello M."/>
        </authorList>
    </citation>
    <scope>NUCLEOTIDE SEQUENCE [LARGE SCALE GENOMIC DNA]</scope>
    <source>
        <strain evidence="2">cv. Chinese Spring</strain>
    </source>
</reference>
<dbReference type="PANTHER" id="PTHR32141:SF26">
    <property type="entry name" value="OS08G0328600 PROTEIN"/>
    <property type="match status" value="1"/>
</dbReference>
<dbReference type="InterPro" id="IPR055302">
    <property type="entry name" value="F-box_dom-containing"/>
</dbReference>
<reference evidence="2" key="2">
    <citation type="submission" date="2018-10" db="UniProtKB">
        <authorList>
            <consortium name="EnsemblPlants"/>
        </authorList>
    </citation>
    <scope>IDENTIFICATION</scope>
</reference>
<dbReference type="Gramene" id="TraesNOR3B03G01773080.1">
    <property type="protein sequence ID" value="TraesNOR3B03G01773080.1"/>
    <property type="gene ID" value="TraesNOR3B03G01773080"/>
</dbReference>
<dbReference type="HOGENOM" id="CLU_024602_1_1_1"/>
<evidence type="ECO:0000259" key="1">
    <source>
        <dbReference type="Pfam" id="PF08387"/>
    </source>
</evidence>
<dbReference type="SUPFAM" id="SSF81383">
    <property type="entry name" value="F-box domain"/>
    <property type="match status" value="1"/>
</dbReference>
<dbReference type="Gramene" id="TraesROB_scaffold_135417_01G000200.1">
    <property type="protein sequence ID" value="TraesROB_scaffold_135417_01G000200.1"/>
    <property type="gene ID" value="TraesROB_scaffold_135417_01G000200"/>
</dbReference>
<dbReference type="AlphaFoldDB" id="A0A077RWG0"/>
<dbReference type="OMA" id="CKWEEDE"/>
<dbReference type="InterPro" id="IPR036047">
    <property type="entry name" value="F-box-like_dom_sf"/>
</dbReference>
<dbReference type="Gramene" id="TraesSTA3B03G01737970.1">
    <property type="protein sequence ID" value="TraesSTA3B03G01737970.1"/>
    <property type="gene ID" value="TraesSTA3B03G01737970"/>
</dbReference>
<dbReference type="InterPro" id="IPR006566">
    <property type="entry name" value="FBD"/>
</dbReference>
<dbReference type="Gramene" id="TraesCS3B03G1224000.1">
    <property type="protein sequence ID" value="TraesCS3B03G1224000.1.CDS"/>
    <property type="gene ID" value="TraesCS3B03G1224000"/>
</dbReference>
<dbReference type="Gramene" id="TraesLDM3B03G01748190.1">
    <property type="protein sequence ID" value="TraesLDM3B03G01748190.1"/>
    <property type="gene ID" value="TraesLDM3B03G01748190"/>
</dbReference>
<sequence>MANRDRLFDLPDYLLRCILRFAPAKEAASTTARSRRWRTPLWRSSGAVNFQTRVQDYEYRDRYGGYREEHKALFFSRRDAFLSTAVAALDGAQHVTRLTLRLESERERDKPKVIDVAPTLTVVRLESVLIKVTDDATSQCDAAPDWGYDGLPAPKQAARCRLRCPAAIVLALEGCKWEEDENLRRRRHHGYYADDKTTPLIAVEIDSPRLRRFRYMGLLRPFTFNPQPPKLDQVHLHFFPGKKRNMDPCGNLETFWRFIGSFTSTKKMNLRLNHLEDVAVLNEARRVELLPALRRLEYLELEGVHRGRGKTAAAAITNLLRCSNALRDLRINLTTDNEDAYKQEWYITEFLEWKFQHDRNKSMDRFDRCDDSFSTEGDGETISVAYDDVPEIPGLSRRSFECLQSSLRRVALQFWPEMSNCLGMKLVKFFAKNATVLEEMHIDAGNGKLCEHVNHKIETWITHSSKSRKLGGPRFMILPLKR</sequence>
<dbReference type="PANTHER" id="PTHR32141">
    <property type="match status" value="1"/>
</dbReference>
<dbReference type="OrthoDB" id="670854at2759"/>
<evidence type="ECO:0000313" key="2">
    <source>
        <dbReference type="EnsemblPlants" id="TraesCS3B02G495500.1"/>
    </source>
</evidence>
<dbReference type="Gramene" id="TraesCS3B02G495500.1">
    <property type="protein sequence ID" value="TraesCS3B02G495500.1"/>
    <property type="gene ID" value="TraesCS3B02G495500"/>
</dbReference>
<evidence type="ECO:0000313" key="3">
    <source>
        <dbReference type="Proteomes" id="UP000019116"/>
    </source>
</evidence>
<feature type="domain" description="FBD" evidence="1">
    <location>
        <begin position="400"/>
        <end position="442"/>
    </location>
</feature>
<organism evidence="2">
    <name type="scientific">Triticum aestivum</name>
    <name type="common">Wheat</name>
    <dbReference type="NCBI Taxonomy" id="4565"/>
    <lineage>
        <taxon>Eukaryota</taxon>
        <taxon>Viridiplantae</taxon>
        <taxon>Streptophyta</taxon>
        <taxon>Embryophyta</taxon>
        <taxon>Tracheophyta</taxon>
        <taxon>Spermatophyta</taxon>
        <taxon>Magnoliopsida</taxon>
        <taxon>Liliopsida</taxon>
        <taxon>Poales</taxon>
        <taxon>Poaceae</taxon>
        <taxon>BOP clade</taxon>
        <taxon>Pooideae</taxon>
        <taxon>Triticodae</taxon>
        <taxon>Triticeae</taxon>
        <taxon>Triticinae</taxon>
        <taxon>Triticum</taxon>
    </lineage>
</organism>